<evidence type="ECO:0000256" key="2">
    <source>
        <dbReference type="ARBA" id="ARBA00010617"/>
    </source>
</evidence>
<keyword evidence="6 8" id="KW-0408">Iron</keyword>
<dbReference type="PANTHER" id="PTHR24305">
    <property type="entry name" value="CYTOCHROME P450"/>
    <property type="match status" value="1"/>
</dbReference>
<dbReference type="Gene3D" id="1.10.630.10">
    <property type="entry name" value="Cytochrome P450"/>
    <property type="match status" value="1"/>
</dbReference>
<dbReference type="PRINTS" id="PR00463">
    <property type="entry name" value="EP450I"/>
</dbReference>
<keyword evidence="5 9" id="KW-0560">Oxidoreductase</keyword>
<feature type="non-terminal residue" evidence="10">
    <location>
        <position position="1"/>
    </location>
</feature>
<gene>
    <name evidence="10" type="ORF">C8A01DRAFT_21020</name>
</gene>
<evidence type="ECO:0000256" key="7">
    <source>
        <dbReference type="ARBA" id="ARBA00023033"/>
    </source>
</evidence>
<evidence type="ECO:0000256" key="4">
    <source>
        <dbReference type="ARBA" id="ARBA00022723"/>
    </source>
</evidence>
<dbReference type="SUPFAM" id="SSF48264">
    <property type="entry name" value="Cytochrome P450"/>
    <property type="match status" value="1"/>
</dbReference>
<reference evidence="11" key="1">
    <citation type="journal article" date="2023" name="Mol. Phylogenet. Evol.">
        <title>Genome-scale phylogeny and comparative genomics of the fungal order Sordariales.</title>
        <authorList>
            <person name="Hensen N."/>
            <person name="Bonometti L."/>
            <person name="Westerberg I."/>
            <person name="Brannstrom I.O."/>
            <person name="Guillou S."/>
            <person name="Cros-Aarteil S."/>
            <person name="Calhoun S."/>
            <person name="Haridas S."/>
            <person name="Kuo A."/>
            <person name="Mondo S."/>
            <person name="Pangilinan J."/>
            <person name="Riley R."/>
            <person name="LaButti K."/>
            <person name="Andreopoulos B."/>
            <person name="Lipzen A."/>
            <person name="Chen C."/>
            <person name="Yan M."/>
            <person name="Daum C."/>
            <person name="Ng V."/>
            <person name="Clum A."/>
            <person name="Steindorff A."/>
            <person name="Ohm R.A."/>
            <person name="Martin F."/>
            <person name="Silar P."/>
            <person name="Natvig D.O."/>
            <person name="Lalanne C."/>
            <person name="Gautier V."/>
            <person name="Ament-Velasquez S.L."/>
            <person name="Kruys A."/>
            <person name="Hutchinson M.I."/>
            <person name="Powell A.J."/>
            <person name="Barry K."/>
            <person name="Miller A.N."/>
            <person name="Grigoriev I.V."/>
            <person name="Debuchy R."/>
            <person name="Gladieux P."/>
            <person name="Hiltunen Thoren M."/>
            <person name="Johannesson H."/>
        </authorList>
    </citation>
    <scope>NUCLEOTIDE SEQUENCE [LARGE SCALE GENOMIC DNA]</scope>
    <source>
        <strain evidence="11">CBS 284.82</strain>
    </source>
</reference>
<keyword evidence="7 9" id="KW-0503">Monooxygenase</keyword>
<proteinExistence type="inferred from homology"/>
<dbReference type="PROSITE" id="PS00086">
    <property type="entry name" value="CYTOCHROME_P450"/>
    <property type="match status" value="1"/>
</dbReference>
<protein>
    <submittedName>
        <fullName evidence="10">Cytochrome P450</fullName>
    </submittedName>
</protein>
<dbReference type="Pfam" id="PF00067">
    <property type="entry name" value="p450"/>
    <property type="match status" value="1"/>
</dbReference>
<dbReference type="GO" id="GO:0020037">
    <property type="term" value="F:heme binding"/>
    <property type="evidence" value="ECO:0007669"/>
    <property type="project" value="InterPro"/>
</dbReference>
<dbReference type="GO" id="GO:0005506">
    <property type="term" value="F:iron ion binding"/>
    <property type="evidence" value="ECO:0007669"/>
    <property type="project" value="InterPro"/>
</dbReference>
<evidence type="ECO:0000313" key="11">
    <source>
        <dbReference type="Proteomes" id="UP001303115"/>
    </source>
</evidence>
<sequence length="70" mass="7900">FLPERFLPGASTDAESPFKNDKMDALQPFSLGPRACLGQNLAWAELRLILAKVVWNFDLGLPRDSAKWLR</sequence>
<dbReference type="PANTHER" id="PTHR24305:SF29">
    <property type="entry name" value="BENZOATE-PARA-HYDROXYLASE"/>
    <property type="match status" value="1"/>
</dbReference>
<accession>A0AAN6SLL0</accession>
<name>A0AAN6SLL0_9PEZI</name>
<keyword evidence="4 8" id="KW-0479">Metal-binding</keyword>
<dbReference type="InterPro" id="IPR050121">
    <property type="entry name" value="Cytochrome_P450_monoxygenase"/>
</dbReference>
<comment type="cofactor">
    <cofactor evidence="1 8">
        <name>heme</name>
        <dbReference type="ChEBI" id="CHEBI:30413"/>
    </cofactor>
</comment>
<keyword evidence="3 8" id="KW-0349">Heme</keyword>
<comment type="caution">
    <text evidence="10">The sequence shown here is derived from an EMBL/GenBank/DDBJ whole genome shotgun (WGS) entry which is preliminary data.</text>
</comment>
<evidence type="ECO:0000313" key="10">
    <source>
        <dbReference type="EMBL" id="KAK4031827.1"/>
    </source>
</evidence>
<dbReference type="InterPro" id="IPR002401">
    <property type="entry name" value="Cyt_P450_E_grp-I"/>
</dbReference>
<evidence type="ECO:0000256" key="5">
    <source>
        <dbReference type="ARBA" id="ARBA00023002"/>
    </source>
</evidence>
<dbReference type="AlphaFoldDB" id="A0AAN6SLL0"/>
<dbReference type="GO" id="GO:0016705">
    <property type="term" value="F:oxidoreductase activity, acting on paired donors, with incorporation or reduction of molecular oxygen"/>
    <property type="evidence" value="ECO:0007669"/>
    <property type="project" value="InterPro"/>
</dbReference>
<evidence type="ECO:0000256" key="6">
    <source>
        <dbReference type="ARBA" id="ARBA00023004"/>
    </source>
</evidence>
<feature type="binding site" description="axial binding residue" evidence="8">
    <location>
        <position position="36"/>
    </location>
    <ligand>
        <name>heme</name>
        <dbReference type="ChEBI" id="CHEBI:30413"/>
    </ligand>
    <ligandPart>
        <name>Fe</name>
        <dbReference type="ChEBI" id="CHEBI:18248"/>
    </ligandPart>
</feature>
<keyword evidence="11" id="KW-1185">Reference proteome</keyword>
<dbReference type="EMBL" id="MU854695">
    <property type="protein sequence ID" value="KAK4031827.1"/>
    <property type="molecule type" value="Genomic_DNA"/>
</dbReference>
<organism evidence="10 11">
    <name type="scientific">Parachaetomium inaequale</name>
    <dbReference type="NCBI Taxonomy" id="2588326"/>
    <lineage>
        <taxon>Eukaryota</taxon>
        <taxon>Fungi</taxon>
        <taxon>Dikarya</taxon>
        <taxon>Ascomycota</taxon>
        <taxon>Pezizomycotina</taxon>
        <taxon>Sordariomycetes</taxon>
        <taxon>Sordariomycetidae</taxon>
        <taxon>Sordariales</taxon>
        <taxon>Chaetomiaceae</taxon>
        <taxon>Parachaetomium</taxon>
    </lineage>
</organism>
<dbReference type="InterPro" id="IPR036396">
    <property type="entry name" value="Cyt_P450_sf"/>
</dbReference>
<evidence type="ECO:0000256" key="1">
    <source>
        <dbReference type="ARBA" id="ARBA00001971"/>
    </source>
</evidence>
<evidence type="ECO:0000256" key="3">
    <source>
        <dbReference type="ARBA" id="ARBA00022617"/>
    </source>
</evidence>
<dbReference type="InterPro" id="IPR001128">
    <property type="entry name" value="Cyt_P450"/>
</dbReference>
<dbReference type="GO" id="GO:0004497">
    <property type="term" value="F:monooxygenase activity"/>
    <property type="evidence" value="ECO:0007669"/>
    <property type="project" value="UniProtKB-KW"/>
</dbReference>
<dbReference type="Proteomes" id="UP001303115">
    <property type="component" value="Unassembled WGS sequence"/>
</dbReference>
<dbReference type="InterPro" id="IPR017972">
    <property type="entry name" value="Cyt_P450_CS"/>
</dbReference>
<evidence type="ECO:0000256" key="9">
    <source>
        <dbReference type="RuleBase" id="RU000461"/>
    </source>
</evidence>
<evidence type="ECO:0000256" key="8">
    <source>
        <dbReference type="PIRSR" id="PIRSR602401-1"/>
    </source>
</evidence>
<comment type="similarity">
    <text evidence="2 9">Belongs to the cytochrome P450 family.</text>
</comment>